<dbReference type="EMBL" id="UINC01197986">
    <property type="protein sequence ID" value="SVE15744.1"/>
    <property type="molecule type" value="Genomic_DNA"/>
</dbReference>
<evidence type="ECO:0000256" key="1">
    <source>
        <dbReference type="SAM" id="Phobius"/>
    </source>
</evidence>
<feature type="non-terminal residue" evidence="2">
    <location>
        <position position="83"/>
    </location>
</feature>
<evidence type="ECO:0000313" key="2">
    <source>
        <dbReference type="EMBL" id="SVE15744.1"/>
    </source>
</evidence>
<dbReference type="AlphaFoldDB" id="A0A383B786"/>
<gene>
    <name evidence="2" type="ORF">METZ01_LOCUS468598</name>
</gene>
<keyword evidence="1" id="KW-1133">Transmembrane helix</keyword>
<proteinExistence type="predicted"/>
<keyword evidence="1" id="KW-0472">Membrane</keyword>
<feature type="transmembrane region" description="Helical" evidence="1">
    <location>
        <begin position="64"/>
        <end position="82"/>
    </location>
</feature>
<name>A0A383B786_9ZZZZ</name>
<accession>A0A383B786</accession>
<reference evidence="2" key="1">
    <citation type="submission" date="2018-05" db="EMBL/GenBank/DDBJ databases">
        <authorList>
            <person name="Lanie J.A."/>
            <person name="Ng W.-L."/>
            <person name="Kazmierczak K.M."/>
            <person name="Andrzejewski T.M."/>
            <person name="Davidsen T.M."/>
            <person name="Wayne K.J."/>
            <person name="Tettelin H."/>
            <person name="Glass J.I."/>
            <person name="Rusch D."/>
            <person name="Podicherti R."/>
            <person name="Tsui H.-C.T."/>
            <person name="Winkler M.E."/>
        </authorList>
    </citation>
    <scope>NUCLEOTIDE SEQUENCE</scope>
</reference>
<sequence>MTGKRTYLVITPFFPSKIDYRGNYIYNQILEIQKQSGLNIQIIKVVSLFSKESDYNFKGFKISVFKIIDFPFFIFPGLFHFIN</sequence>
<keyword evidence="1" id="KW-0812">Transmembrane</keyword>
<organism evidence="2">
    <name type="scientific">marine metagenome</name>
    <dbReference type="NCBI Taxonomy" id="408172"/>
    <lineage>
        <taxon>unclassified sequences</taxon>
        <taxon>metagenomes</taxon>
        <taxon>ecological metagenomes</taxon>
    </lineage>
</organism>
<evidence type="ECO:0008006" key="3">
    <source>
        <dbReference type="Google" id="ProtNLM"/>
    </source>
</evidence>
<protein>
    <recommendedName>
        <fullName evidence="3">Glycosyltransferase subfamily 4-like N-terminal domain-containing protein</fullName>
    </recommendedName>
</protein>